<comment type="caution">
    <text evidence="1">The sequence shown here is derived from an EMBL/GenBank/DDBJ whole genome shotgun (WGS) entry which is preliminary data.</text>
</comment>
<evidence type="ECO:0000313" key="1">
    <source>
        <dbReference type="EMBL" id="RMW57448.1"/>
    </source>
</evidence>
<reference evidence="1 2" key="1">
    <citation type="submission" date="2018-10" db="EMBL/GenBank/DDBJ databases">
        <title>Genome sequences of five Lactobacillus pentosus strains isolated from brines of traditionally fermented spanish-style green table olives and differences between them.</title>
        <authorList>
            <person name="Jimenez Diaz R."/>
        </authorList>
    </citation>
    <scope>NUCLEOTIDE SEQUENCE [LARGE SCALE GENOMIC DNA]</scope>
    <source>
        <strain evidence="1 2">IG8</strain>
    </source>
</reference>
<organism evidence="1 2">
    <name type="scientific">Lactiplantibacillus pentosus</name>
    <name type="common">Lactobacillus pentosus</name>
    <dbReference type="NCBI Taxonomy" id="1589"/>
    <lineage>
        <taxon>Bacteria</taxon>
        <taxon>Bacillati</taxon>
        <taxon>Bacillota</taxon>
        <taxon>Bacilli</taxon>
        <taxon>Lactobacillales</taxon>
        <taxon>Lactobacillaceae</taxon>
        <taxon>Lactiplantibacillus</taxon>
    </lineage>
</organism>
<dbReference type="AlphaFoldDB" id="A0AB37RLC5"/>
<name>A0AB37RLC5_LACPE</name>
<gene>
    <name evidence="1" type="ORF">D6U17_00625</name>
</gene>
<sequence>MVGSLSFFRVYGYFRFECRPRQPDGRYDVGCYVIGDKLNLTGEQTIKRPVAVNLRSVALKNRVVKVGGQMLNVNTVSIAESSLAIAH</sequence>
<dbReference type="Proteomes" id="UP000281061">
    <property type="component" value="Unassembled WGS sequence"/>
</dbReference>
<dbReference type="EMBL" id="RDCL01000009">
    <property type="protein sequence ID" value="RMW57448.1"/>
    <property type="molecule type" value="Genomic_DNA"/>
</dbReference>
<proteinExistence type="predicted"/>
<accession>A0AB37RLC5</accession>
<protein>
    <submittedName>
        <fullName evidence="1">Uncharacterized protein</fullName>
    </submittedName>
</protein>
<evidence type="ECO:0000313" key="2">
    <source>
        <dbReference type="Proteomes" id="UP000281061"/>
    </source>
</evidence>